<reference evidence="3 4" key="1">
    <citation type="journal article" date="2015" name="Int. J. Syst. Evol. Microbiol.">
        <title>Sphingomonas hengshuiensis sp. nov., isolated from lake wetland.</title>
        <authorList>
            <person name="Wei S."/>
            <person name="Wang T."/>
            <person name="Liu H."/>
            <person name="Zhang C."/>
            <person name="Guo J."/>
            <person name="Wang Q."/>
            <person name="Liang K."/>
            <person name="Zhang Z."/>
        </authorList>
    </citation>
    <scope>NUCLEOTIDE SEQUENCE [LARGE SCALE GENOMIC DNA]</scope>
    <source>
        <strain evidence="3 4">WHSC-8</strain>
    </source>
</reference>
<dbReference type="CDD" id="cd07177">
    <property type="entry name" value="terB_like"/>
    <property type="match status" value="1"/>
</dbReference>
<dbReference type="InterPro" id="IPR029024">
    <property type="entry name" value="TerB-like"/>
</dbReference>
<keyword evidence="4" id="KW-1185">Reference proteome</keyword>
<dbReference type="EMBL" id="CP010836">
    <property type="protein sequence ID" value="AJP72286.1"/>
    <property type="molecule type" value="Genomic_DNA"/>
</dbReference>
<evidence type="ECO:0000256" key="1">
    <source>
        <dbReference type="SAM" id="MobiDB-lite"/>
    </source>
</evidence>
<evidence type="ECO:0000313" key="4">
    <source>
        <dbReference type="Proteomes" id="UP000032300"/>
    </source>
</evidence>
<accession>A0A7U4J8P0</accession>
<feature type="region of interest" description="Disordered" evidence="1">
    <location>
        <begin position="15"/>
        <end position="46"/>
    </location>
</feature>
<sequence length="255" mass="28873">MALIDIWNTVRGHSVAPGEPPEFKANVPEDFEEEETPDSREPPAPATSISGFTCIIDYADSKGRDSTRRITCVRLENNAGTEYLRAFCHERRSHRLFRCDRIETYYDIETGEVLNIGSILGGNPVMLRQAAPLHWGLSPRDYADIIAGLNILVFVARCDKHWHPMEQAAIDSFVETFWLHSGFRQDIPIDDIIAHAAKLRPDSEIFYGALLRAAERRTLRNTIRKHIAAVIEADGVVTDEEFYWGNQVESYLSGN</sequence>
<gene>
    <name evidence="3" type="ORF">TS85_11545</name>
</gene>
<dbReference type="KEGG" id="sphi:TS85_11545"/>
<name>A0A7U4J8P0_9SPHN</name>
<organism evidence="3 4">
    <name type="scientific">Sphingomonas hengshuiensis</name>
    <dbReference type="NCBI Taxonomy" id="1609977"/>
    <lineage>
        <taxon>Bacteria</taxon>
        <taxon>Pseudomonadati</taxon>
        <taxon>Pseudomonadota</taxon>
        <taxon>Alphaproteobacteria</taxon>
        <taxon>Sphingomonadales</taxon>
        <taxon>Sphingomonadaceae</taxon>
        <taxon>Sphingomonas</taxon>
    </lineage>
</organism>
<protein>
    <recommendedName>
        <fullName evidence="2">WYL domain-containing protein</fullName>
    </recommendedName>
</protein>
<evidence type="ECO:0000259" key="2">
    <source>
        <dbReference type="Pfam" id="PF13280"/>
    </source>
</evidence>
<dbReference type="Proteomes" id="UP000032300">
    <property type="component" value="Chromosome"/>
</dbReference>
<evidence type="ECO:0000313" key="3">
    <source>
        <dbReference type="EMBL" id="AJP72286.1"/>
    </source>
</evidence>
<dbReference type="Pfam" id="PF13280">
    <property type="entry name" value="WYL"/>
    <property type="match status" value="1"/>
</dbReference>
<proteinExistence type="predicted"/>
<feature type="domain" description="WYL" evidence="2">
    <location>
        <begin position="55"/>
        <end position="104"/>
    </location>
</feature>
<reference evidence="3 4" key="2">
    <citation type="submission" date="2015-02" db="EMBL/GenBank/DDBJ databases">
        <title>The complete genome of Sphingomonas hengshuiensis sp. WHSC-8 isolated from soil of Hengshui Lake.</title>
        <authorList>
            <person name="Wei S."/>
            <person name="Guo J."/>
            <person name="Su C."/>
            <person name="Wu R."/>
            <person name="Zhang Z."/>
            <person name="Liang K."/>
            <person name="Li H."/>
            <person name="Wang T."/>
            <person name="Liu H."/>
            <person name="Zhang C."/>
            <person name="Li Z."/>
            <person name="Wang Q."/>
            <person name="Meng J."/>
        </authorList>
    </citation>
    <scope>NUCLEOTIDE SEQUENCE [LARGE SCALE GENOMIC DNA]</scope>
    <source>
        <strain evidence="3 4">WHSC-8</strain>
    </source>
</reference>
<dbReference type="InterPro" id="IPR026881">
    <property type="entry name" value="WYL_dom"/>
</dbReference>
<dbReference type="SUPFAM" id="SSF158682">
    <property type="entry name" value="TerB-like"/>
    <property type="match status" value="1"/>
</dbReference>
<dbReference type="AlphaFoldDB" id="A0A7U4J8P0"/>